<comment type="caution">
    <text evidence="1">The sequence shown here is derived from an EMBL/GenBank/DDBJ whole genome shotgun (WGS) entry which is preliminary data.</text>
</comment>
<dbReference type="EMBL" id="CAJVCH010547826">
    <property type="protein sequence ID" value="CAG7828510.1"/>
    <property type="molecule type" value="Genomic_DNA"/>
</dbReference>
<keyword evidence="2" id="KW-1185">Reference proteome</keyword>
<evidence type="ECO:0000313" key="2">
    <source>
        <dbReference type="Proteomes" id="UP000708208"/>
    </source>
</evidence>
<name>A0A8J2Q086_9HEXA</name>
<feature type="non-terminal residue" evidence="1">
    <location>
        <position position="1"/>
    </location>
</feature>
<dbReference type="Proteomes" id="UP000708208">
    <property type="component" value="Unassembled WGS sequence"/>
</dbReference>
<organism evidence="1 2">
    <name type="scientific">Allacma fusca</name>
    <dbReference type="NCBI Taxonomy" id="39272"/>
    <lineage>
        <taxon>Eukaryota</taxon>
        <taxon>Metazoa</taxon>
        <taxon>Ecdysozoa</taxon>
        <taxon>Arthropoda</taxon>
        <taxon>Hexapoda</taxon>
        <taxon>Collembola</taxon>
        <taxon>Symphypleona</taxon>
        <taxon>Sminthuridae</taxon>
        <taxon>Allacma</taxon>
    </lineage>
</organism>
<proteinExistence type="predicted"/>
<gene>
    <name evidence="1" type="ORF">AFUS01_LOCUS38434</name>
</gene>
<reference evidence="1" key="1">
    <citation type="submission" date="2021-06" db="EMBL/GenBank/DDBJ databases">
        <authorList>
            <person name="Hodson N. C."/>
            <person name="Mongue J. A."/>
            <person name="Jaron S. K."/>
        </authorList>
    </citation>
    <scope>NUCLEOTIDE SEQUENCE</scope>
</reference>
<accession>A0A8J2Q086</accession>
<dbReference type="AlphaFoldDB" id="A0A8J2Q086"/>
<evidence type="ECO:0000313" key="1">
    <source>
        <dbReference type="EMBL" id="CAG7828510.1"/>
    </source>
</evidence>
<protein>
    <submittedName>
        <fullName evidence="1">Uncharacterized protein</fullName>
    </submittedName>
</protein>
<sequence>PTTTHTEIAVSNATSQNLEMITDLPGSHQDCWILLITFNWCATVGSRDYKHHARWLLCRIFVQSVSVNINWTGILKKRAPKRAFKGMNIYNVVIPAIAKRHSVKEDIVETCRGKWFRGAVDRDGGRSKRY</sequence>